<evidence type="ECO:0000256" key="1">
    <source>
        <dbReference type="SAM" id="SignalP"/>
    </source>
</evidence>
<sequence>MRLIATLLAFAILAGTAAHAQTETNASVVETAPLPDVQPVQIQLSPDMVRRYVESLPDTIVLAREFDAKEKAPPASTNLDDIPFLLVPYLFDPEAERRINAVLARFGFGNYAAWANAAYSIALAAESVNFGRVEDLTSQKGAAEREIRADKTLSDEDKKKAIEDLDAQFAALAEFEPLPGNREAVQPFLQRLRSATGG</sequence>
<dbReference type="RefSeq" id="WP_114955703.1">
    <property type="nucleotide sequence ID" value="NZ_JBHSJF010000006.1"/>
</dbReference>
<evidence type="ECO:0000313" key="3">
    <source>
        <dbReference type="Proteomes" id="UP001595796"/>
    </source>
</evidence>
<feature type="signal peptide" evidence="1">
    <location>
        <begin position="1"/>
        <end position="20"/>
    </location>
</feature>
<dbReference type="Proteomes" id="UP001595796">
    <property type="component" value="Unassembled WGS sequence"/>
</dbReference>
<proteinExistence type="predicted"/>
<gene>
    <name evidence="2" type="ORF">ACFPFW_10255</name>
</gene>
<protein>
    <recommendedName>
        <fullName evidence="4">DUF4375 domain-containing protein</fullName>
    </recommendedName>
</protein>
<keyword evidence="1" id="KW-0732">Signal</keyword>
<evidence type="ECO:0000313" key="2">
    <source>
        <dbReference type="EMBL" id="MFC5068394.1"/>
    </source>
</evidence>
<organism evidence="2 3">
    <name type="scientific">Flaviflagellibacter deserti</name>
    <dbReference type="NCBI Taxonomy" id="2267266"/>
    <lineage>
        <taxon>Bacteria</taxon>
        <taxon>Pseudomonadati</taxon>
        <taxon>Pseudomonadota</taxon>
        <taxon>Alphaproteobacteria</taxon>
        <taxon>Hyphomicrobiales</taxon>
        <taxon>Flaviflagellibacter</taxon>
    </lineage>
</organism>
<feature type="chain" id="PRO_5045298699" description="DUF4375 domain-containing protein" evidence="1">
    <location>
        <begin position="21"/>
        <end position="198"/>
    </location>
</feature>
<name>A0ABV9Z1N3_9HYPH</name>
<reference evidence="3" key="1">
    <citation type="journal article" date="2019" name="Int. J. Syst. Evol. Microbiol.">
        <title>The Global Catalogue of Microorganisms (GCM) 10K type strain sequencing project: providing services to taxonomists for standard genome sequencing and annotation.</title>
        <authorList>
            <consortium name="The Broad Institute Genomics Platform"/>
            <consortium name="The Broad Institute Genome Sequencing Center for Infectious Disease"/>
            <person name="Wu L."/>
            <person name="Ma J."/>
        </authorList>
    </citation>
    <scope>NUCLEOTIDE SEQUENCE [LARGE SCALE GENOMIC DNA]</scope>
    <source>
        <strain evidence="3">CGMCC 1.16444</strain>
    </source>
</reference>
<accession>A0ABV9Z1N3</accession>
<evidence type="ECO:0008006" key="4">
    <source>
        <dbReference type="Google" id="ProtNLM"/>
    </source>
</evidence>
<dbReference type="EMBL" id="JBHSJF010000006">
    <property type="protein sequence ID" value="MFC5068394.1"/>
    <property type="molecule type" value="Genomic_DNA"/>
</dbReference>
<keyword evidence="3" id="KW-1185">Reference proteome</keyword>
<comment type="caution">
    <text evidence="2">The sequence shown here is derived from an EMBL/GenBank/DDBJ whole genome shotgun (WGS) entry which is preliminary data.</text>
</comment>